<dbReference type="AlphaFoldDB" id="R0M4V3"/>
<gene>
    <name evidence="2" type="ORF">NBO_248g0001</name>
</gene>
<reference evidence="2 3" key="1">
    <citation type="journal article" date="2013" name="BMC Genomics">
        <title>Comparative genomics of parasitic silkworm microsporidia reveal an association between genome expansion and host adaptation.</title>
        <authorList>
            <person name="Pan G."/>
            <person name="Xu J."/>
            <person name="Li T."/>
            <person name="Xia Q."/>
            <person name="Liu S.L."/>
            <person name="Zhang G."/>
            <person name="Li S."/>
            <person name="Li C."/>
            <person name="Liu H."/>
            <person name="Yang L."/>
            <person name="Liu T."/>
            <person name="Zhang X."/>
            <person name="Wu Z."/>
            <person name="Fan W."/>
            <person name="Dang X."/>
            <person name="Xiang H."/>
            <person name="Tao M."/>
            <person name="Li Y."/>
            <person name="Hu J."/>
            <person name="Li Z."/>
            <person name="Lin L."/>
            <person name="Luo J."/>
            <person name="Geng L."/>
            <person name="Wang L."/>
            <person name="Long M."/>
            <person name="Wan Y."/>
            <person name="He N."/>
            <person name="Zhang Z."/>
            <person name="Lu C."/>
            <person name="Keeling P.J."/>
            <person name="Wang J."/>
            <person name="Xiang Z."/>
            <person name="Zhou Z."/>
        </authorList>
    </citation>
    <scope>NUCLEOTIDE SEQUENCE [LARGE SCALE GENOMIC DNA]</scope>
    <source>
        <strain evidence="3">CQ1 / CVCC 102059</strain>
    </source>
</reference>
<protein>
    <submittedName>
        <fullName evidence="2">Uncharacterized protein</fullName>
    </submittedName>
</protein>
<dbReference type="VEuPathDB" id="MicrosporidiaDB:NBO_248g0001"/>
<proteinExistence type="predicted"/>
<name>R0M4V3_NOSB1</name>
<accession>R0M4V3</accession>
<feature type="compositionally biased region" description="Basic and acidic residues" evidence="1">
    <location>
        <begin position="1"/>
        <end position="10"/>
    </location>
</feature>
<dbReference type="HOGENOM" id="CLU_1768628_0_0_1"/>
<keyword evidence="3" id="KW-1185">Reference proteome</keyword>
<dbReference type="Proteomes" id="UP000016927">
    <property type="component" value="Unassembled WGS sequence"/>
</dbReference>
<feature type="region of interest" description="Disordered" evidence="1">
    <location>
        <begin position="1"/>
        <end position="22"/>
    </location>
</feature>
<evidence type="ECO:0000313" key="3">
    <source>
        <dbReference type="Proteomes" id="UP000016927"/>
    </source>
</evidence>
<organism evidence="2 3">
    <name type="scientific">Nosema bombycis (strain CQ1 / CVCC 102059)</name>
    <name type="common">Microsporidian parasite</name>
    <name type="synonym">Pebrine of silkworm</name>
    <dbReference type="NCBI Taxonomy" id="578461"/>
    <lineage>
        <taxon>Eukaryota</taxon>
        <taxon>Fungi</taxon>
        <taxon>Fungi incertae sedis</taxon>
        <taxon>Microsporidia</taxon>
        <taxon>Nosematidae</taxon>
        <taxon>Nosema</taxon>
    </lineage>
</organism>
<sequence>MSRNRSDLKHINGPQVGERKGQGVDMAMRHVSKIRYVAPIGLPQGLHEVIINLWGRQLTSPLGGHGRRIWATENDPCDEVAVAVEGKIEVEVETNVVDKSLARHGNSTSQPTGSVRLRSLWPTQWRSQRVLVCTVEVGPTCPAPGQP</sequence>
<evidence type="ECO:0000256" key="1">
    <source>
        <dbReference type="SAM" id="MobiDB-lite"/>
    </source>
</evidence>
<evidence type="ECO:0000313" key="2">
    <source>
        <dbReference type="EMBL" id="EOB13024.1"/>
    </source>
</evidence>
<dbReference type="EMBL" id="KB909156">
    <property type="protein sequence ID" value="EOB13024.1"/>
    <property type="molecule type" value="Genomic_DNA"/>
</dbReference>